<dbReference type="Proteomes" id="UP000807353">
    <property type="component" value="Unassembled WGS sequence"/>
</dbReference>
<feature type="region of interest" description="Disordered" evidence="1">
    <location>
        <begin position="193"/>
        <end position="222"/>
    </location>
</feature>
<sequence length="251" mass="28077">MNVNPPVMQKNFQNPILARSYGNLPHIEKYFAIAPYPSDHQFDEDNTCAFIDFSVIAKTMQYDDVKNLVALINGFTTYGQFIYIPRADPNLLALEGRKLRLSSRPGPAICLMPGLVTQSHLIDSLIIGRPGFKFSAHGLTIACFQQELRRESSVWGEKLKLDPVFCGNVGPFGMSFVTLGEGKGFVHPQNNFRSMSAPSTPKRPTSSLVSSVKSPIAARKHSSHVFPSIRNFEDQRRTPIHLLKRRHGQPL</sequence>
<evidence type="ECO:0000256" key="1">
    <source>
        <dbReference type="SAM" id="MobiDB-lite"/>
    </source>
</evidence>
<accession>A0A9P5XXY5</accession>
<reference evidence="2" key="1">
    <citation type="submission" date="2020-11" db="EMBL/GenBank/DDBJ databases">
        <authorList>
            <consortium name="DOE Joint Genome Institute"/>
            <person name="Ahrendt S."/>
            <person name="Riley R."/>
            <person name="Andreopoulos W."/>
            <person name="Labutti K."/>
            <person name="Pangilinan J."/>
            <person name="Ruiz-Duenas F.J."/>
            <person name="Barrasa J.M."/>
            <person name="Sanchez-Garcia M."/>
            <person name="Camarero S."/>
            <person name="Miyauchi S."/>
            <person name="Serrano A."/>
            <person name="Linde D."/>
            <person name="Babiker R."/>
            <person name="Drula E."/>
            <person name="Ayuso-Fernandez I."/>
            <person name="Pacheco R."/>
            <person name="Padilla G."/>
            <person name="Ferreira P."/>
            <person name="Barriuso J."/>
            <person name="Kellner H."/>
            <person name="Castanera R."/>
            <person name="Alfaro M."/>
            <person name="Ramirez L."/>
            <person name="Pisabarro A.G."/>
            <person name="Kuo A."/>
            <person name="Tritt A."/>
            <person name="Lipzen A."/>
            <person name="He G."/>
            <person name="Yan M."/>
            <person name="Ng V."/>
            <person name="Cullen D."/>
            <person name="Martin F."/>
            <person name="Rosso M.-N."/>
            <person name="Henrissat B."/>
            <person name="Hibbett D."/>
            <person name="Martinez A.T."/>
            <person name="Grigoriev I.V."/>
        </authorList>
    </citation>
    <scope>NUCLEOTIDE SEQUENCE</scope>
    <source>
        <strain evidence="2">CBS 247.69</strain>
    </source>
</reference>
<dbReference type="OrthoDB" id="3069426at2759"/>
<dbReference type="EMBL" id="MU150330">
    <property type="protein sequence ID" value="KAF9458820.1"/>
    <property type="molecule type" value="Genomic_DNA"/>
</dbReference>
<evidence type="ECO:0000313" key="2">
    <source>
        <dbReference type="EMBL" id="KAF9458820.1"/>
    </source>
</evidence>
<feature type="compositionally biased region" description="Polar residues" evidence="1">
    <location>
        <begin position="193"/>
        <end position="213"/>
    </location>
</feature>
<comment type="caution">
    <text evidence="2">The sequence shown here is derived from an EMBL/GenBank/DDBJ whole genome shotgun (WGS) entry which is preliminary data.</text>
</comment>
<protein>
    <submittedName>
        <fullName evidence="2">Uncharacterized protein</fullName>
    </submittedName>
</protein>
<evidence type="ECO:0000313" key="3">
    <source>
        <dbReference type="Proteomes" id="UP000807353"/>
    </source>
</evidence>
<keyword evidence="3" id="KW-1185">Reference proteome</keyword>
<proteinExistence type="predicted"/>
<name>A0A9P5XXY5_9AGAR</name>
<organism evidence="2 3">
    <name type="scientific">Collybia nuda</name>
    <dbReference type="NCBI Taxonomy" id="64659"/>
    <lineage>
        <taxon>Eukaryota</taxon>
        <taxon>Fungi</taxon>
        <taxon>Dikarya</taxon>
        <taxon>Basidiomycota</taxon>
        <taxon>Agaricomycotina</taxon>
        <taxon>Agaricomycetes</taxon>
        <taxon>Agaricomycetidae</taxon>
        <taxon>Agaricales</taxon>
        <taxon>Tricholomatineae</taxon>
        <taxon>Clitocybaceae</taxon>
        <taxon>Collybia</taxon>
    </lineage>
</organism>
<gene>
    <name evidence="2" type="ORF">BDZ94DRAFT_1269750</name>
</gene>
<dbReference type="AlphaFoldDB" id="A0A9P5XXY5"/>